<comment type="subcellular location">
    <subcellularLocation>
        <location evidence="2">Chromosome</location>
        <location evidence="2">Telomere</location>
    </subcellularLocation>
    <subcellularLocation>
        <location evidence="1">Nucleus</location>
    </subcellularLocation>
</comment>
<evidence type="ECO:0000256" key="8">
    <source>
        <dbReference type="ARBA" id="ARBA00023242"/>
    </source>
</evidence>
<dbReference type="GO" id="GO:0016233">
    <property type="term" value="P:telomere capping"/>
    <property type="evidence" value="ECO:0007669"/>
    <property type="project" value="InterPro"/>
</dbReference>
<protein>
    <recommendedName>
        <fullName evidence="9">Telomere-binding protein subunit alpha</fullName>
    </recommendedName>
</protein>
<keyword evidence="5" id="KW-0158">Chromosome</keyword>
<feature type="region of interest" description="Disordered" evidence="10">
    <location>
        <begin position="1"/>
        <end position="29"/>
    </location>
</feature>
<evidence type="ECO:0000256" key="5">
    <source>
        <dbReference type="ARBA" id="ARBA00022454"/>
    </source>
</evidence>
<keyword evidence="7" id="KW-0238">DNA-binding</keyword>
<dbReference type="InterPro" id="IPR003415">
    <property type="entry name" value="Telomere-bd_alpha"/>
</dbReference>
<organism evidence="12">
    <name type="scientific">Oxytricha trifallax</name>
    <name type="common">Sterkiella histriomuscorum</name>
    <dbReference type="NCBI Taxonomy" id="94289"/>
    <lineage>
        <taxon>Eukaryota</taxon>
        <taxon>Sar</taxon>
        <taxon>Alveolata</taxon>
        <taxon>Ciliophora</taxon>
        <taxon>Intramacronucleata</taxon>
        <taxon>Spirotrichea</taxon>
        <taxon>Stichotrichia</taxon>
        <taxon>Sporadotrichida</taxon>
        <taxon>Oxytrichidae</taxon>
        <taxon>Stylonychinae</taxon>
        <taxon>Sterkiella</taxon>
    </lineage>
</organism>
<dbReference type="GO" id="GO:0098505">
    <property type="term" value="F:G-rich strand telomeric DNA binding"/>
    <property type="evidence" value="ECO:0007669"/>
    <property type="project" value="TreeGrafter"/>
</dbReference>
<proteinExistence type="inferred from homology"/>
<dbReference type="SMART" id="SM00976">
    <property type="entry name" value="Telo_bind"/>
    <property type="match status" value="1"/>
</dbReference>
<evidence type="ECO:0000256" key="2">
    <source>
        <dbReference type="ARBA" id="ARBA00004574"/>
    </source>
</evidence>
<dbReference type="AlphaFoldDB" id="A8HG50"/>
<evidence type="ECO:0000256" key="10">
    <source>
        <dbReference type="SAM" id="MobiDB-lite"/>
    </source>
</evidence>
<evidence type="ECO:0000256" key="6">
    <source>
        <dbReference type="ARBA" id="ARBA00022895"/>
    </source>
</evidence>
<evidence type="ECO:0000313" key="12">
    <source>
        <dbReference type="EMBL" id="ABW07823.2"/>
    </source>
</evidence>
<dbReference type="InterPro" id="IPR011564">
    <property type="entry name" value="Telomer_end-bd_POT1/Cdc13"/>
</dbReference>
<dbReference type="GO" id="GO:0032210">
    <property type="term" value="P:regulation of telomere maintenance via telomerase"/>
    <property type="evidence" value="ECO:0007669"/>
    <property type="project" value="TreeGrafter"/>
</dbReference>
<evidence type="ECO:0000259" key="11">
    <source>
        <dbReference type="SMART" id="SM00976"/>
    </source>
</evidence>
<evidence type="ECO:0000256" key="1">
    <source>
        <dbReference type="ARBA" id="ARBA00004123"/>
    </source>
</evidence>
<evidence type="ECO:0000256" key="9">
    <source>
        <dbReference type="ARBA" id="ARBA00073561"/>
    </source>
</evidence>
<dbReference type="Gene3D" id="2.40.50.140">
    <property type="entry name" value="Nucleic acid-binding proteins"/>
    <property type="match status" value="3"/>
</dbReference>
<dbReference type="Pfam" id="PF22236">
    <property type="entry name" value="TEBP_OB2-like"/>
    <property type="match status" value="1"/>
</dbReference>
<dbReference type="PANTHER" id="PTHR14513:SF0">
    <property type="entry name" value="PROTECTION OF TELOMERES PROTEIN 1"/>
    <property type="match status" value="1"/>
</dbReference>
<sequence>MSSAAKNQRSTSRVTKKKTTGPKDAAPKKAEKGSKYEYVELTKAQLTSVTAQHFYAVVIDATFPYKTNQERYICSLKIVDPSLYLKKEKGTGDNSDYATLVLYAKRFEDLPIIHRLGDIIRIHRATIRLYNGQRQFNANIFYSSSWALFSTDKKSALQEIGGQEATSDLVPFSQSGKNFTFQKNEAGIVQNIRKQAQQYFSQYSVISNDMFTALNKAQAQKGDFDVVAKILQIHGLDEYTNELKLKDASGQVFYTLALKLKFPHLRTGEVARIRSATYDETSTQKKVLLLSHYSNIVTFISTSKLAKELRGKITDDRAVERAALKQDVSLSAVVLTEVDKKHAGLPAHSLHDLFHNADSDKELSSKDTFRTQFYVTKIGPSDVKEWVKAYDRKTKKVTSLKGSAAKGGGNIFQVSFLVKDASTQLNNNTYRVLLYTHDGLGANFFNGVKADNLHKNADARKKLEEYPELLTRFNSYVDAVVERRNGFYFIKNTRIVY</sequence>
<name>A8HG50_OXYTR</name>
<evidence type="ECO:0000256" key="7">
    <source>
        <dbReference type="ARBA" id="ARBA00023125"/>
    </source>
</evidence>
<dbReference type="InterPro" id="IPR028389">
    <property type="entry name" value="POT1"/>
</dbReference>
<evidence type="ECO:0000256" key="4">
    <source>
        <dbReference type="ARBA" id="ARBA00011355"/>
    </source>
</evidence>
<keyword evidence="6" id="KW-0779">Telomere</keyword>
<dbReference type="EMBL" id="EU047938">
    <property type="protein sequence ID" value="ABW07823.2"/>
    <property type="molecule type" value="Genomic_DNA"/>
</dbReference>
<dbReference type="GO" id="GO:0000783">
    <property type="term" value="C:nuclear telomere cap complex"/>
    <property type="evidence" value="ECO:0007669"/>
    <property type="project" value="TreeGrafter"/>
</dbReference>
<dbReference type="CDD" id="cd04497">
    <property type="entry name" value="hPOT1_OB1_like"/>
    <property type="match status" value="1"/>
</dbReference>
<keyword evidence="8" id="KW-0539">Nucleus</keyword>
<dbReference type="GO" id="GO:0010521">
    <property type="term" value="F:telomerase inhibitor activity"/>
    <property type="evidence" value="ECO:0007669"/>
    <property type="project" value="TreeGrafter"/>
</dbReference>
<dbReference type="SUPFAM" id="SSF50249">
    <property type="entry name" value="Nucleic acid-binding proteins"/>
    <property type="match status" value="3"/>
</dbReference>
<feature type="domain" description="Telomeric single stranded DNA binding POT1/Cdc13" evidence="11">
    <location>
        <begin position="38"/>
        <end position="185"/>
    </location>
</feature>
<feature type="compositionally biased region" description="Polar residues" evidence="10">
    <location>
        <begin position="1"/>
        <end position="13"/>
    </location>
</feature>
<dbReference type="PANTHER" id="PTHR14513">
    <property type="entry name" value="PROTECTION OF TELOMERES 1"/>
    <property type="match status" value="1"/>
</dbReference>
<dbReference type="InterPro" id="IPR012340">
    <property type="entry name" value="NA-bd_OB-fold"/>
</dbReference>
<accession>A8HG50</accession>
<dbReference type="InterPro" id="IPR053979">
    <property type="entry name" value="TEBP-like_OB2"/>
</dbReference>
<evidence type="ECO:0000256" key="3">
    <source>
        <dbReference type="ARBA" id="ARBA00008442"/>
    </source>
</evidence>
<comment type="subunit">
    <text evidence="4">Heterodimer of an alpha and a beta subunit.</text>
</comment>
<dbReference type="SMR" id="A8HG50"/>
<reference evidence="12" key="1">
    <citation type="journal article" date="2008" name="Nature">
        <title>RNA-mediated epigenetic programming of a genome-rearrangement pathway.</title>
        <authorList>
            <person name="Nowacki M."/>
            <person name="Vijayan V."/>
            <person name="Zhou Y."/>
            <person name="Schotanus K."/>
            <person name="Doak T.G."/>
            <person name="Landweber L.F."/>
        </authorList>
    </citation>
    <scope>NUCLEOTIDE SEQUENCE</scope>
</reference>
<dbReference type="PIRSF" id="PIRSF015848">
    <property type="entry name" value="TEBP_alpha"/>
    <property type="match status" value="1"/>
</dbReference>
<dbReference type="Pfam" id="PF02765">
    <property type="entry name" value="POT1"/>
    <property type="match status" value="2"/>
</dbReference>
<gene>
    <name evidence="12" type="primary">TEBP_alpha</name>
</gene>
<dbReference type="FunFam" id="2.40.50.140:FF:000541">
    <property type="entry name" value="Telomere-binding protein subunit alpha"/>
    <property type="match status" value="1"/>
</dbReference>
<comment type="similarity">
    <text evidence="3">Belongs to the telombin family.</text>
</comment>